<feature type="transmembrane region" description="Helical" evidence="1">
    <location>
        <begin position="119"/>
        <end position="138"/>
    </location>
</feature>
<evidence type="ECO:0000256" key="1">
    <source>
        <dbReference type="SAM" id="Phobius"/>
    </source>
</evidence>
<organism evidence="2 3">
    <name type="scientific">Elysia crispata</name>
    <name type="common">lettuce slug</name>
    <dbReference type="NCBI Taxonomy" id="231223"/>
    <lineage>
        <taxon>Eukaryota</taxon>
        <taxon>Metazoa</taxon>
        <taxon>Spiralia</taxon>
        <taxon>Lophotrochozoa</taxon>
        <taxon>Mollusca</taxon>
        <taxon>Gastropoda</taxon>
        <taxon>Heterobranchia</taxon>
        <taxon>Euthyneura</taxon>
        <taxon>Panpulmonata</taxon>
        <taxon>Sacoglossa</taxon>
        <taxon>Placobranchoidea</taxon>
        <taxon>Plakobranchidae</taxon>
        <taxon>Elysia</taxon>
    </lineage>
</organism>
<keyword evidence="1" id="KW-0472">Membrane</keyword>
<dbReference type="AlphaFoldDB" id="A0AAE1CKA6"/>
<evidence type="ECO:0000313" key="2">
    <source>
        <dbReference type="EMBL" id="KAK3703746.1"/>
    </source>
</evidence>
<dbReference type="EMBL" id="JAWDGP010007821">
    <property type="protein sequence ID" value="KAK3703746.1"/>
    <property type="molecule type" value="Genomic_DNA"/>
</dbReference>
<protein>
    <submittedName>
        <fullName evidence="2">Uncharacterized protein</fullName>
    </submittedName>
</protein>
<accession>A0AAE1CKA6</accession>
<sequence>MSEIAQKFYKKEFPPEATLVDDVKKDMALHQGIAQLCGSSSRLQWWKLDASSEARVIFCGPGLESDPPYFGIRPEKHGLVGGLFASLIIGSDTMLIALFEAVRSRLAFRLSLRTTDLRVQQLLFIDLTVLLGAWLAGVKRLSWIFTPRPDGAKGINIGSSV</sequence>
<name>A0AAE1CKA6_9GAST</name>
<keyword evidence="3" id="KW-1185">Reference proteome</keyword>
<gene>
    <name evidence="2" type="ORF">RRG08_040932</name>
</gene>
<evidence type="ECO:0000313" key="3">
    <source>
        <dbReference type="Proteomes" id="UP001283361"/>
    </source>
</evidence>
<proteinExistence type="predicted"/>
<dbReference type="Proteomes" id="UP001283361">
    <property type="component" value="Unassembled WGS sequence"/>
</dbReference>
<keyword evidence="1" id="KW-1133">Transmembrane helix</keyword>
<comment type="caution">
    <text evidence="2">The sequence shown here is derived from an EMBL/GenBank/DDBJ whole genome shotgun (WGS) entry which is preliminary data.</text>
</comment>
<reference evidence="2" key="1">
    <citation type="journal article" date="2023" name="G3 (Bethesda)">
        <title>A reference genome for the long-term kleptoplast-retaining sea slug Elysia crispata morphotype clarki.</title>
        <authorList>
            <person name="Eastman K.E."/>
            <person name="Pendleton A.L."/>
            <person name="Shaikh M.A."/>
            <person name="Suttiyut T."/>
            <person name="Ogas R."/>
            <person name="Tomko P."/>
            <person name="Gavelis G."/>
            <person name="Widhalm J.R."/>
            <person name="Wisecaver J.H."/>
        </authorList>
    </citation>
    <scope>NUCLEOTIDE SEQUENCE</scope>
    <source>
        <strain evidence="2">ECLA1</strain>
    </source>
</reference>
<keyword evidence="1" id="KW-0812">Transmembrane</keyword>
<feature type="transmembrane region" description="Helical" evidence="1">
    <location>
        <begin position="79"/>
        <end position="99"/>
    </location>
</feature>